<keyword evidence="4" id="KW-1185">Reference proteome</keyword>
<keyword evidence="1" id="KW-0732">Signal</keyword>
<dbReference type="AlphaFoldDB" id="A0A556MLB0"/>
<evidence type="ECO:0000313" key="3">
    <source>
        <dbReference type="EMBL" id="TSJ40632.1"/>
    </source>
</evidence>
<comment type="caution">
    <text evidence="3">The sequence shown here is derived from an EMBL/GenBank/DDBJ whole genome shotgun (WGS) entry which is preliminary data.</text>
</comment>
<dbReference type="Proteomes" id="UP000318733">
    <property type="component" value="Unassembled WGS sequence"/>
</dbReference>
<feature type="signal peptide" evidence="1">
    <location>
        <begin position="1"/>
        <end position="21"/>
    </location>
</feature>
<evidence type="ECO:0000256" key="1">
    <source>
        <dbReference type="SAM" id="SignalP"/>
    </source>
</evidence>
<dbReference type="InterPro" id="IPR025665">
    <property type="entry name" value="Beta-barrel_OMP_2"/>
</dbReference>
<evidence type="ECO:0000313" key="4">
    <source>
        <dbReference type="Proteomes" id="UP000318733"/>
    </source>
</evidence>
<dbReference type="Pfam" id="PF13568">
    <property type="entry name" value="OMP_b-brl_2"/>
    <property type="match status" value="1"/>
</dbReference>
<reference evidence="3 4" key="1">
    <citation type="submission" date="2019-07" db="EMBL/GenBank/DDBJ databases">
        <authorList>
            <person name="Huq M.A."/>
        </authorList>
    </citation>
    <scope>NUCLEOTIDE SEQUENCE [LARGE SCALE GENOMIC DNA]</scope>
    <source>
        <strain evidence="3 4">MAH-19</strain>
    </source>
</reference>
<feature type="chain" id="PRO_5022184488" evidence="1">
    <location>
        <begin position="22"/>
        <end position="210"/>
    </location>
</feature>
<accession>A0A556MLB0</accession>
<sequence>MVKKAIVVLAVVCISTLSVHAQKIIFGAKIAGGFAYQQYTNADVISTGSIKTFNIKGIAQIPLKNDFWLEAGLGISNKGSIIYNDALTTTTHLTYLEVPVSILRKFTFTSLGIFYLGAGGYVADGLGGEFDYQTPGSTASDKVNFGKNNDILRFDTGLNFSTGFEFRNRVTFNMAYTLGLNNIASSTQQDAGTSVVKNKEFSIGLGYLFK</sequence>
<gene>
    <name evidence="3" type="ORF">FO440_12850</name>
</gene>
<feature type="domain" description="Outer membrane protein beta-barrel" evidence="2">
    <location>
        <begin position="26"/>
        <end position="184"/>
    </location>
</feature>
<dbReference type="RefSeq" id="WP_144248670.1">
    <property type="nucleotide sequence ID" value="NZ_VLPK01000002.1"/>
</dbReference>
<dbReference type="OrthoDB" id="1150878at2"/>
<dbReference type="EMBL" id="VLPK01000002">
    <property type="protein sequence ID" value="TSJ40632.1"/>
    <property type="molecule type" value="Genomic_DNA"/>
</dbReference>
<organism evidence="3 4">
    <name type="scientific">Mucilaginibacter corticis</name>
    <dbReference type="NCBI Taxonomy" id="2597670"/>
    <lineage>
        <taxon>Bacteria</taxon>
        <taxon>Pseudomonadati</taxon>
        <taxon>Bacteroidota</taxon>
        <taxon>Sphingobacteriia</taxon>
        <taxon>Sphingobacteriales</taxon>
        <taxon>Sphingobacteriaceae</taxon>
        <taxon>Mucilaginibacter</taxon>
    </lineage>
</organism>
<name>A0A556MLB0_9SPHI</name>
<protein>
    <submittedName>
        <fullName evidence="3">PorT family protein</fullName>
    </submittedName>
</protein>
<proteinExistence type="predicted"/>
<evidence type="ECO:0000259" key="2">
    <source>
        <dbReference type="Pfam" id="PF13568"/>
    </source>
</evidence>